<sequence>MPTDFAELEGKYDGLYAPRFEVQVGETTYTEADGLVTELEVDTIVDGADRCSFVLGAPFDPATGALAGVDWNQIAVGSGLLVSIGYADRLEPMFDGRVSSVRPAFSTDGPPAVEVNGYDRSFAMTHETRSRSWDETTDSDVVSDVVSAYEFAEVTVESTNVVHRKLFQESESDYRFLVRLADRNGFELFSRNGALAFRPPPYDADPVVTLQYGQSIGAFTPEFADETQVGTVEVRHWDPANKREIVGTAENPAGGDATRVFRLPVASKEEADREAVAALDRLRNRTVSGSGESVGLPEVRAGETIRLENIDMFTNVYYVKGSIHRVSDSGYSTTFEVTERSL</sequence>
<evidence type="ECO:0000313" key="1">
    <source>
        <dbReference type="EMBL" id="ELZ32517.1"/>
    </source>
</evidence>
<reference evidence="1 2" key="1">
    <citation type="journal article" date="2014" name="PLoS Genet.">
        <title>Phylogenetically driven sequencing of extremely halophilic archaea reveals strategies for static and dynamic osmo-response.</title>
        <authorList>
            <person name="Becker E.A."/>
            <person name="Seitzer P.M."/>
            <person name="Tritt A."/>
            <person name="Larsen D."/>
            <person name="Krusor M."/>
            <person name="Yao A.I."/>
            <person name="Wu D."/>
            <person name="Madern D."/>
            <person name="Eisen J.A."/>
            <person name="Darling A.E."/>
            <person name="Facciotti M.T."/>
        </authorList>
    </citation>
    <scope>NUCLEOTIDE SEQUENCE [LARGE SCALE GENOMIC DNA]</scope>
    <source>
        <strain evidence="1 2">JCM 14848</strain>
    </source>
</reference>
<evidence type="ECO:0000313" key="2">
    <source>
        <dbReference type="Proteomes" id="UP000011513"/>
    </source>
</evidence>
<protein>
    <submittedName>
        <fullName evidence="1">Phage protein D</fullName>
    </submittedName>
</protein>
<dbReference type="SUPFAM" id="SSF69279">
    <property type="entry name" value="Phage tail proteins"/>
    <property type="match status" value="1"/>
</dbReference>
<dbReference type="EMBL" id="AOIV01000011">
    <property type="protein sequence ID" value="ELZ32517.1"/>
    <property type="molecule type" value="Genomic_DNA"/>
</dbReference>
<proteinExistence type="predicted"/>
<dbReference type="AlphaFoldDB" id="M0DCT2"/>
<accession>M0DCT2</accession>
<name>M0DCT2_HALPD</name>
<dbReference type="InParanoid" id="M0DCT2"/>
<dbReference type="RefSeq" id="WP_008385202.1">
    <property type="nucleotide sequence ID" value="NZ_AOIV01000011.1"/>
</dbReference>
<dbReference type="OrthoDB" id="182537at2157"/>
<dbReference type="Proteomes" id="UP000011513">
    <property type="component" value="Unassembled WGS sequence"/>
</dbReference>
<gene>
    <name evidence="1" type="ORF">C474_06837</name>
</gene>
<keyword evidence="2" id="KW-1185">Reference proteome</keyword>
<dbReference type="eggNOG" id="arCOG10308">
    <property type="taxonomic scope" value="Archaea"/>
</dbReference>
<dbReference type="Gene3D" id="3.55.50.10">
    <property type="entry name" value="Baseplate protein-like domains"/>
    <property type="match status" value="1"/>
</dbReference>
<comment type="caution">
    <text evidence="1">The sequence shown here is derived from an EMBL/GenBank/DDBJ whole genome shotgun (WGS) entry which is preliminary data.</text>
</comment>
<organism evidence="1 2">
    <name type="scientific">Halogeometricum pallidum JCM 14848</name>
    <dbReference type="NCBI Taxonomy" id="1227487"/>
    <lineage>
        <taxon>Archaea</taxon>
        <taxon>Methanobacteriati</taxon>
        <taxon>Methanobacteriota</taxon>
        <taxon>Stenosarchaea group</taxon>
        <taxon>Halobacteria</taxon>
        <taxon>Halobacteriales</taxon>
        <taxon>Haloferacaceae</taxon>
        <taxon>Halogeometricum</taxon>
    </lineage>
</organism>
<dbReference type="Pfam" id="PF05954">
    <property type="entry name" value="Phage_GPD"/>
    <property type="match status" value="1"/>
</dbReference>